<feature type="compositionally biased region" description="Polar residues" evidence="1">
    <location>
        <begin position="132"/>
        <end position="147"/>
    </location>
</feature>
<name>A0A5B8U2C4_9ACTN</name>
<keyword evidence="4" id="KW-1185">Reference proteome</keyword>
<dbReference type="Proteomes" id="UP000321805">
    <property type="component" value="Chromosome"/>
</dbReference>
<feature type="chain" id="PRO_5039562000" evidence="2">
    <location>
        <begin position="22"/>
        <end position="160"/>
    </location>
</feature>
<evidence type="ECO:0000256" key="1">
    <source>
        <dbReference type="SAM" id="MobiDB-lite"/>
    </source>
</evidence>
<proteinExistence type="predicted"/>
<dbReference type="AlphaFoldDB" id="A0A5B8U2C4"/>
<feature type="compositionally biased region" description="Low complexity" evidence="1">
    <location>
        <begin position="116"/>
        <end position="131"/>
    </location>
</feature>
<accession>A0A5B8U2C4</accession>
<feature type="signal peptide" evidence="2">
    <location>
        <begin position="1"/>
        <end position="21"/>
    </location>
</feature>
<gene>
    <name evidence="3" type="ORF">FSW04_05895</name>
</gene>
<dbReference type="RefSeq" id="WP_146917277.1">
    <property type="nucleotide sequence ID" value="NZ_CP042430.1"/>
</dbReference>
<feature type="compositionally biased region" description="Basic residues" evidence="1">
    <location>
        <begin position="49"/>
        <end position="62"/>
    </location>
</feature>
<feature type="region of interest" description="Disordered" evidence="1">
    <location>
        <begin position="26"/>
        <end position="160"/>
    </location>
</feature>
<evidence type="ECO:0000313" key="3">
    <source>
        <dbReference type="EMBL" id="QEC47167.1"/>
    </source>
</evidence>
<keyword evidence="2" id="KW-0732">Signal</keyword>
<organism evidence="3 4">
    <name type="scientific">Baekduia soli</name>
    <dbReference type="NCBI Taxonomy" id="496014"/>
    <lineage>
        <taxon>Bacteria</taxon>
        <taxon>Bacillati</taxon>
        <taxon>Actinomycetota</taxon>
        <taxon>Thermoleophilia</taxon>
        <taxon>Solirubrobacterales</taxon>
        <taxon>Baekduiaceae</taxon>
        <taxon>Baekduia</taxon>
    </lineage>
</organism>
<evidence type="ECO:0000256" key="2">
    <source>
        <dbReference type="SAM" id="SignalP"/>
    </source>
</evidence>
<dbReference type="KEGG" id="bsol:FSW04_05895"/>
<feature type="compositionally biased region" description="Low complexity" evidence="1">
    <location>
        <begin position="69"/>
        <end position="108"/>
    </location>
</feature>
<protein>
    <submittedName>
        <fullName evidence="3">Uncharacterized protein</fullName>
    </submittedName>
</protein>
<reference evidence="3 4" key="1">
    <citation type="journal article" date="2018" name="J. Microbiol.">
        <title>Baekduia soli gen. nov., sp. nov., a novel bacterium isolated from the soil of Baekdu Mountain and proposal of a novel family name, Baekduiaceae fam. nov.</title>
        <authorList>
            <person name="An D.S."/>
            <person name="Siddiqi M.Z."/>
            <person name="Kim K.H."/>
            <person name="Yu H.S."/>
            <person name="Im W.T."/>
        </authorList>
    </citation>
    <scope>NUCLEOTIDE SEQUENCE [LARGE SCALE GENOMIC DNA]</scope>
    <source>
        <strain evidence="3 4">BR7-21</strain>
    </source>
</reference>
<evidence type="ECO:0000313" key="4">
    <source>
        <dbReference type="Proteomes" id="UP000321805"/>
    </source>
</evidence>
<dbReference type="EMBL" id="CP042430">
    <property type="protein sequence ID" value="QEC47167.1"/>
    <property type="molecule type" value="Genomic_DNA"/>
</dbReference>
<feature type="compositionally biased region" description="Low complexity" evidence="1">
    <location>
        <begin position="26"/>
        <end position="48"/>
    </location>
</feature>
<sequence>MRRNLLAFLVGAAATLAVVLATRPDAGAPASAPATATVRTAPQAARAVRLPRHRDRLRHRRTSTGAMGTPDRATAAVPAPPARGAGAAPRTTPRPSTTPATTPATVPSGGDGGTGTTTTGPPDGPATTPSSQGAATTPQGGTLTIPNPATPDASVGPPGG</sequence>